<accession>A0A2B7X0G0</accession>
<keyword evidence="2" id="KW-1185">Reference proteome</keyword>
<comment type="caution">
    <text evidence="1">The sequence shown here is derived from an EMBL/GenBank/DDBJ whole genome shotgun (WGS) entry which is preliminary data.</text>
</comment>
<evidence type="ECO:0000313" key="2">
    <source>
        <dbReference type="Proteomes" id="UP000224634"/>
    </source>
</evidence>
<dbReference type="AlphaFoldDB" id="A0A2B7X0G0"/>
<sequence length="115" mass="12763">MRKIRKKKADRDYVAKLSSSRIPPVISLDSQQLWITLMETEHWASGAARGIPLPPELLKIPIEEIALAELTLGTPKGAYATSPSHNLTTFDNPSEAERSYPLRYATQSCTVIPES</sequence>
<gene>
    <name evidence="1" type="ORF">AJ80_08855</name>
</gene>
<dbReference type="Proteomes" id="UP000224634">
    <property type="component" value="Unassembled WGS sequence"/>
</dbReference>
<reference evidence="1 2" key="1">
    <citation type="submission" date="2017-10" db="EMBL/GenBank/DDBJ databases">
        <title>Comparative genomics in systemic dimorphic fungi from Ajellomycetaceae.</title>
        <authorList>
            <person name="Munoz J.F."/>
            <person name="Mcewen J.G."/>
            <person name="Clay O.K."/>
            <person name="Cuomo C.A."/>
        </authorList>
    </citation>
    <scope>NUCLEOTIDE SEQUENCE [LARGE SCALE GENOMIC DNA]</scope>
    <source>
        <strain evidence="1 2">UAMH7299</strain>
    </source>
</reference>
<evidence type="ECO:0000313" key="1">
    <source>
        <dbReference type="EMBL" id="PGH02435.1"/>
    </source>
</evidence>
<proteinExistence type="predicted"/>
<organism evidence="1 2">
    <name type="scientific">Polytolypa hystricis (strain UAMH7299)</name>
    <dbReference type="NCBI Taxonomy" id="1447883"/>
    <lineage>
        <taxon>Eukaryota</taxon>
        <taxon>Fungi</taxon>
        <taxon>Dikarya</taxon>
        <taxon>Ascomycota</taxon>
        <taxon>Pezizomycotina</taxon>
        <taxon>Eurotiomycetes</taxon>
        <taxon>Eurotiomycetidae</taxon>
        <taxon>Onygenales</taxon>
        <taxon>Onygenales incertae sedis</taxon>
        <taxon>Polytolypa</taxon>
    </lineage>
</organism>
<name>A0A2B7X0G0_POLH7</name>
<dbReference type="EMBL" id="PDNA01000223">
    <property type="protein sequence ID" value="PGH02435.1"/>
    <property type="molecule type" value="Genomic_DNA"/>
</dbReference>
<protein>
    <submittedName>
        <fullName evidence="1">Uncharacterized protein</fullName>
    </submittedName>
</protein>